<sequence length="668" mass="75495">MMLGARIVAPQGFKCFDQGQAYHFLNSDSDRNRVRLVLFANENEDVSVELITVSRIDFEEGLEQGFLVEDARDDYPPWLGPIQGYSVSHLERRRISTKESYSQKVDRRYMAISELIANYLIVISSDNPNAIINAHAKKSIPQQNARRLRLWFYSYIVFGFNKWALMPPLHRIGGWNREAHTNSRKLGRPSPKGRSSGYPCTAEMKEKILSGFLRFRSAYGSQERLYSDVLTKEFGCTVVTRGDSKSFIHPDGKPFPSITQFKYWVRKLINPKALAYELKGPHIARAQAGSEGSFAESLTNLNQRVEFDGYNLSEKLSGITEGSAVDGFCVVRAVCGLSGAILGIGFSEGRENMEAYRMALFSMAIDKVKFGELFGLVIKPGEWPSIGLSGSIVFDRGPGAGYDCTSEIRWLGSLELTPSFSGQSKATVESSHPRDKKTLDQPSYVHSKLNFVQMARREIMRVLSDNHSSDAAMRMTEEMLLTGFKPTPHNIWCYLDSRGRNSAIGMPYDRAVRLFLTEHPATIKKDAVYFYGRKYRSQALVNTRVFDRIARNGTVSVSAFALTMCVRHIWVEVEGLLYELDFIRPASTPESSVDISLHDLKEIDKMRRAVAADLRHERPAIQQEFRDRFERETGEEWDSGQRKLGRPSKGGAALRDTADFNRLRGKAK</sequence>
<organism evidence="2">
    <name type="scientific">Pseudomonas aeruginosa</name>
    <dbReference type="NCBI Taxonomy" id="287"/>
    <lineage>
        <taxon>Bacteria</taxon>
        <taxon>Pseudomonadati</taxon>
        <taxon>Pseudomonadota</taxon>
        <taxon>Gammaproteobacteria</taxon>
        <taxon>Pseudomonadales</taxon>
        <taxon>Pseudomonadaceae</taxon>
        <taxon>Pseudomonas</taxon>
    </lineage>
</organism>
<reference evidence="2" key="1">
    <citation type="journal article" date="2017" name="Antimicrob. Agents Chemother.">
        <title>Characterization of carbapenemase-producing Pseudomonas aeruginosa isolated in Czech hospitals, during 2015.</title>
        <authorList>
            <person name="Papagiannitsis C.C."/>
            <person name="Hrabak J."/>
        </authorList>
    </citation>
    <scope>NUCLEOTIDE SEQUENCE</scope>
    <source>
        <strain evidence="2">32301cz</strain>
    </source>
</reference>
<dbReference type="RefSeq" id="WP_033997546.1">
    <property type="nucleotide sequence ID" value="NZ_CABIOT010000028.1"/>
</dbReference>
<dbReference type="EMBL" id="CP136986">
    <property type="protein sequence ID" value="WOS78118.1"/>
    <property type="molecule type" value="Genomic_DNA"/>
</dbReference>
<evidence type="ECO:0000256" key="1">
    <source>
        <dbReference type="SAM" id="MobiDB-lite"/>
    </source>
</evidence>
<dbReference type="AlphaFoldDB" id="A0A290YMP7"/>
<dbReference type="EMBL" id="KY860568">
    <property type="protein sequence ID" value="ATE47204.1"/>
    <property type="molecule type" value="Genomic_DNA"/>
</dbReference>
<feature type="region of interest" description="Disordered" evidence="1">
    <location>
        <begin position="628"/>
        <end position="657"/>
    </location>
</feature>
<reference evidence="3" key="3">
    <citation type="submission" date="2023-10" db="EMBL/GenBank/DDBJ databases">
        <title>Pathogen: clinical or host-associated sample.</title>
        <authorList>
            <person name="Hergert J."/>
            <person name="Casey R."/>
            <person name="Wagner J."/>
            <person name="Young E.L."/>
            <person name="Oakeson K.F."/>
        </authorList>
    </citation>
    <scope>NUCLEOTIDE SEQUENCE</scope>
    <source>
        <strain evidence="3">2021CK-01020</strain>
    </source>
</reference>
<evidence type="ECO:0000313" key="3">
    <source>
        <dbReference type="EMBL" id="WOS78118.1"/>
    </source>
</evidence>
<proteinExistence type="predicted"/>
<gene>
    <name evidence="3" type="ORF">L4V69_37580</name>
</gene>
<reference evidence="3" key="2">
    <citation type="submission" date="2023-06" db="EMBL/GenBank/DDBJ databases">
        <authorList>
            <consortium name="Clinical and Environmental Microbiology Branch: Whole genome sequencing antimicrobial resistance pathogens in the healthcare setting"/>
        </authorList>
    </citation>
    <scope>NUCLEOTIDE SEQUENCE</scope>
    <source>
        <strain evidence="3">2021CK-01020</strain>
    </source>
</reference>
<accession>A0A290YMP7</accession>
<protein>
    <submittedName>
        <fullName evidence="2">Transposase</fullName>
    </submittedName>
</protein>
<name>A0A290YMP7_PSEAI</name>
<evidence type="ECO:0000313" key="2">
    <source>
        <dbReference type="EMBL" id="ATE47204.1"/>
    </source>
</evidence>
<dbReference type="Proteomes" id="UP001297540">
    <property type="component" value="Chromosome"/>
</dbReference>